<evidence type="ECO:0000313" key="3">
    <source>
        <dbReference type="Proteomes" id="UP000597301"/>
    </source>
</evidence>
<feature type="domain" description="FRG" evidence="1">
    <location>
        <begin position="3"/>
        <end position="90"/>
    </location>
</feature>
<organism evidence="2 3">
    <name type="scientific">Vreelandella lutescens</name>
    <dbReference type="NCBI Taxonomy" id="1602943"/>
    <lineage>
        <taxon>Bacteria</taxon>
        <taxon>Pseudomonadati</taxon>
        <taxon>Pseudomonadota</taxon>
        <taxon>Gammaproteobacteria</taxon>
        <taxon>Oceanospirillales</taxon>
        <taxon>Halomonadaceae</taxon>
        <taxon>Vreelandella</taxon>
    </lineage>
</organism>
<protein>
    <recommendedName>
        <fullName evidence="1">FRG domain-containing protein</fullName>
    </recommendedName>
</protein>
<accession>A0ABQ1NW70</accession>
<dbReference type="SMART" id="SM00901">
    <property type="entry name" value="FRG"/>
    <property type="match status" value="1"/>
</dbReference>
<gene>
    <name evidence="2" type="ORF">GCM10011382_15110</name>
</gene>
<comment type="caution">
    <text evidence="2">The sequence shown here is derived from an EMBL/GenBank/DDBJ whole genome shotgun (WGS) entry which is preliminary data.</text>
</comment>
<name>A0ABQ1NW70_9GAMM</name>
<dbReference type="Pfam" id="PF08867">
    <property type="entry name" value="FRG"/>
    <property type="match status" value="1"/>
</dbReference>
<proteinExistence type="predicted"/>
<reference evidence="3" key="1">
    <citation type="journal article" date="2019" name="Int. J. Syst. Evol. Microbiol.">
        <title>The Global Catalogue of Microorganisms (GCM) 10K type strain sequencing project: providing services to taxonomists for standard genome sequencing and annotation.</title>
        <authorList>
            <consortium name="The Broad Institute Genomics Platform"/>
            <consortium name="The Broad Institute Genome Sequencing Center for Infectious Disease"/>
            <person name="Wu L."/>
            <person name="Ma J."/>
        </authorList>
    </citation>
    <scope>NUCLEOTIDE SEQUENCE [LARGE SCALE GENOMIC DNA]</scope>
    <source>
        <strain evidence="3">CGMCC 1.15122</strain>
    </source>
</reference>
<evidence type="ECO:0000259" key="1">
    <source>
        <dbReference type="SMART" id="SM00901"/>
    </source>
</evidence>
<keyword evidence="3" id="KW-1185">Reference proteome</keyword>
<evidence type="ECO:0000313" key="2">
    <source>
        <dbReference type="EMBL" id="GGC85942.1"/>
    </source>
</evidence>
<dbReference type="Proteomes" id="UP000597301">
    <property type="component" value="Unassembled WGS sequence"/>
</dbReference>
<dbReference type="EMBL" id="BMHM01000003">
    <property type="protein sequence ID" value="GGC85942.1"/>
    <property type="molecule type" value="Genomic_DNA"/>
</dbReference>
<dbReference type="InterPro" id="IPR014966">
    <property type="entry name" value="FRG-dom"/>
</dbReference>
<sequence length="211" mass="23310">MLSAFLEACDGAGIQVPGDSIDLRKLLETPNRYTKVPKEWPPKTVFLALATAQHHGVPTCLLDWTRRSYVAAYFAASGILRSTSRNSRLAIWALRVFGHEDWENISFVEMPGGTSANLAAQGGVFTVSSIKSVGSEPFECLPLEREQDVYKRQNDGFQGLIKLTLPIEEASNLLNLCIDFGVKGSVLFPGYEGAAREVNDYAYANLRKHQE</sequence>